<dbReference type="AlphaFoldDB" id="A0A841D771"/>
<dbReference type="InterPro" id="IPR010866">
    <property type="entry name" value="A-2_8-polyST"/>
</dbReference>
<evidence type="ECO:0000256" key="1">
    <source>
        <dbReference type="SAM" id="MobiDB-lite"/>
    </source>
</evidence>
<proteinExistence type="predicted"/>
<name>A0A841D771_PLAVE</name>
<gene>
    <name evidence="2" type="ORF">FHS22_003481</name>
</gene>
<dbReference type="RefSeq" id="WP_184942833.1">
    <property type="nucleotide sequence ID" value="NZ_BAAAWZ010000001.1"/>
</dbReference>
<feature type="compositionally biased region" description="Gly residues" evidence="1">
    <location>
        <begin position="214"/>
        <end position="224"/>
    </location>
</feature>
<feature type="region of interest" description="Disordered" evidence="1">
    <location>
        <begin position="198"/>
        <end position="224"/>
    </location>
</feature>
<protein>
    <submittedName>
        <fullName evidence="2">Uncharacterized protein</fullName>
    </submittedName>
</protein>
<organism evidence="2 3">
    <name type="scientific">Planomonospora venezuelensis</name>
    <dbReference type="NCBI Taxonomy" id="1999"/>
    <lineage>
        <taxon>Bacteria</taxon>
        <taxon>Bacillati</taxon>
        <taxon>Actinomycetota</taxon>
        <taxon>Actinomycetes</taxon>
        <taxon>Streptosporangiales</taxon>
        <taxon>Streptosporangiaceae</taxon>
        <taxon>Planomonospora</taxon>
    </lineage>
</organism>
<dbReference type="Proteomes" id="UP000562352">
    <property type="component" value="Unassembled WGS sequence"/>
</dbReference>
<evidence type="ECO:0000313" key="2">
    <source>
        <dbReference type="EMBL" id="MBB5964198.1"/>
    </source>
</evidence>
<keyword evidence="3" id="KW-1185">Reference proteome</keyword>
<dbReference type="EMBL" id="JACHJJ010000010">
    <property type="protein sequence ID" value="MBB5964198.1"/>
    <property type="molecule type" value="Genomic_DNA"/>
</dbReference>
<reference evidence="2 3" key="1">
    <citation type="submission" date="2020-08" db="EMBL/GenBank/DDBJ databases">
        <title>Genomic Encyclopedia of Type Strains, Phase III (KMG-III): the genomes of soil and plant-associated and newly described type strains.</title>
        <authorList>
            <person name="Whitman W."/>
        </authorList>
    </citation>
    <scope>NUCLEOTIDE SEQUENCE [LARGE SCALE GENOMIC DNA]</scope>
    <source>
        <strain evidence="2 3">CECT 3303</strain>
    </source>
</reference>
<comment type="caution">
    <text evidence="2">The sequence shown here is derived from an EMBL/GenBank/DDBJ whole genome shotgun (WGS) entry which is preliminary data.</text>
</comment>
<dbReference type="Pfam" id="PF07388">
    <property type="entry name" value="A-2_8-polyST"/>
    <property type="match status" value="1"/>
</dbReference>
<evidence type="ECO:0000313" key="3">
    <source>
        <dbReference type="Proteomes" id="UP000562352"/>
    </source>
</evidence>
<sequence length="460" mass="48283">MTQLFYASTLFGAMTLAAAIDEGAFGPGGGRRILLVSNNAAVPEITPSLDEAPGFTALRPRFDEVWSWNEIVAPLHPSDWRARIIEVPMTGRLLRSHLSLGDGPDELIVESVAVPPARTIAGLVRDCPVTVYSDGLMGYGPTRDPLPGEIAGRITRLLHLDLVPGLSPLLLSEYGVPARTVGDEAFLRILTEVSAASEGGAARGDGPDTVSGGTVSGGTVSGGTDGGAPEGGLAMILGQYLSALGIVTPAEEAALHADMLRGLAARGFGSVLFKPHPAAGRRHARELRRTAGELGVRLTVAGETVPAESCFAALRPELVVGCFSTALVTARRYFGLPVAAFGGELVLERLAPYENSNRVPVTITDALLPRLGTDGSLEEPPVVDLPGLVRAVGHCMQSEAYPDLREEATAYLDACGPDRYFKRQRLAALDLLPGSPSPGPAVPAPGTFGRLRRRLTRALS</sequence>
<accession>A0A841D771</accession>